<dbReference type="InterPro" id="IPR001015">
    <property type="entry name" value="Ferrochelatase"/>
</dbReference>
<dbReference type="Proteomes" id="UP000229730">
    <property type="component" value="Unassembled WGS sequence"/>
</dbReference>
<comment type="subcellular location">
    <subcellularLocation>
        <location evidence="9 10">Cytoplasm</location>
    </subcellularLocation>
</comment>
<feature type="binding site" evidence="9">
    <location>
        <position position="293"/>
    </location>
    <ligand>
        <name>Fe(2+)</name>
        <dbReference type="ChEBI" id="CHEBI:29033"/>
    </ligand>
</feature>
<reference evidence="11 12" key="1">
    <citation type="submission" date="2017-10" db="EMBL/GenBank/DDBJ databases">
        <title>Frigbacter circumglobatus gen. nov. sp. nov., isolated from sediment cultured in situ.</title>
        <authorList>
            <person name="Zhao Z."/>
        </authorList>
    </citation>
    <scope>NUCLEOTIDE SEQUENCE [LARGE SCALE GENOMIC DNA]</scope>
    <source>
        <strain evidence="11 12">ZYL</strain>
    </source>
</reference>
<evidence type="ECO:0000256" key="10">
    <source>
        <dbReference type="RuleBase" id="RU000607"/>
    </source>
</evidence>
<dbReference type="EC" id="4.98.1.1" evidence="9 10"/>
<dbReference type="FunFam" id="3.40.50.1400:FF:000002">
    <property type="entry name" value="Ferrochelatase"/>
    <property type="match status" value="1"/>
</dbReference>
<organism evidence="11 12">
    <name type="scientific">Paremcibacter congregatus</name>
    <dbReference type="NCBI Taxonomy" id="2043170"/>
    <lineage>
        <taxon>Bacteria</taxon>
        <taxon>Pseudomonadati</taxon>
        <taxon>Pseudomonadota</taxon>
        <taxon>Alphaproteobacteria</taxon>
        <taxon>Emcibacterales</taxon>
        <taxon>Emcibacteraceae</taxon>
        <taxon>Paremcibacter</taxon>
    </lineage>
</organism>
<dbReference type="NCBIfam" id="TIGR00109">
    <property type="entry name" value="hemH"/>
    <property type="match status" value="1"/>
</dbReference>
<comment type="catalytic activity">
    <reaction evidence="9 10">
        <text>heme b + 2 H(+) = protoporphyrin IX + Fe(2+)</text>
        <dbReference type="Rhea" id="RHEA:22584"/>
        <dbReference type="ChEBI" id="CHEBI:15378"/>
        <dbReference type="ChEBI" id="CHEBI:29033"/>
        <dbReference type="ChEBI" id="CHEBI:57306"/>
        <dbReference type="ChEBI" id="CHEBI:60344"/>
        <dbReference type="EC" id="4.98.1.1"/>
    </reaction>
</comment>
<dbReference type="CDD" id="cd03411">
    <property type="entry name" value="Ferrochelatase_N"/>
    <property type="match status" value="1"/>
</dbReference>
<comment type="caution">
    <text evidence="11">The sequence shown here is derived from an EMBL/GenBank/DDBJ whole genome shotgun (WGS) entry which is preliminary data.</text>
</comment>
<feature type="binding site" evidence="9">
    <location>
        <position position="212"/>
    </location>
    <ligand>
        <name>Fe(2+)</name>
        <dbReference type="ChEBI" id="CHEBI:29033"/>
    </ligand>
</feature>
<dbReference type="InParanoid" id="A0A2G4YX58"/>
<keyword evidence="4 9" id="KW-0408">Iron</keyword>
<evidence type="ECO:0000313" key="11">
    <source>
        <dbReference type="EMBL" id="PHZ86026.1"/>
    </source>
</evidence>
<dbReference type="Gene3D" id="3.40.50.1400">
    <property type="match status" value="2"/>
</dbReference>
<proteinExistence type="inferred from homology"/>
<keyword evidence="12" id="KW-1185">Reference proteome</keyword>
<evidence type="ECO:0000313" key="12">
    <source>
        <dbReference type="Proteomes" id="UP000229730"/>
    </source>
</evidence>
<comment type="pathway">
    <text evidence="9 10">Porphyrin-containing compound metabolism; protoheme biosynthesis; protoheme from protoporphyrin-IX: step 1/1.</text>
</comment>
<evidence type="ECO:0000256" key="1">
    <source>
        <dbReference type="ARBA" id="ARBA00007718"/>
    </source>
</evidence>
<dbReference type="FunCoup" id="A0A2G4YX58">
    <property type="interactions" value="488"/>
</dbReference>
<evidence type="ECO:0000256" key="2">
    <source>
        <dbReference type="ARBA" id="ARBA00022490"/>
    </source>
</evidence>
<gene>
    <name evidence="9" type="primary">hemH</name>
    <name evidence="11" type="ORF">CRD36_04970</name>
</gene>
<evidence type="ECO:0000256" key="7">
    <source>
        <dbReference type="ARBA" id="ARBA00023244"/>
    </source>
</evidence>
<dbReference type="RefSeq" id="WP_099471610.1">
    <property type="nucleotide sequence ID" value="NZ_CP041025.1"/>
</dbReference>
<comment type="catalytic activity">
    <reaction evidence="8">
        <text>Fe-coproporphyrin III + 2 H(+) = coproporphyrin III + Fe(2+)</text>
        <dbReference type="Rhea" id="RHEA:49572"/>
        <dbReference type="ChEBI" id="CHEBI:15378"/>
        <dbReference type="ChEBI" id="CHEBI:29033"/>
        <dbReference type="ChEBI" id="CHEBI:68438"/>
        <dbReference type="ChEBI" id="CHEBI:131725"/>
        <dbReference type="EC" id="4.99.1.9"/>
    </reaction>
    <physiologicalReaction direction="right-to-left" evidence="8">
        <dbReference type="Rhea" id="RHEA:49574"/>
    </physiologicalReaction>
</comment>
<comment type="similarity">
    <text evidence="1 9 10">Belongs to the ferrochelatase family.</text>
</comment>
<dbReference type="AlphaFoldDB" id="A0A2G4YX58"/>
<dbReference type="GO" id="GO:0004325">
    <property type="term" value="F:ferrochelatase activity"/>
    <property type="evidence" value="ECO:0007669"/>
    <property type="project" value="UniProtKB-UniRule"/>
</dbReference>
<dbReference type="CDD" id="cd00419">
    <property type="entry name" value="Ferrochelatase_C"/>
    <property type="match status" value="1"/>
</dbReference>
<evidence type="ECO:0000256" key="5">
    <source>
        <dbReference type="ARBA" id="ARBA00023133"/>
    </source>
</evidence>
<keyword evidence="2 9" id="KW-0963">Cytoplasm</keyword>
<dbReference type="Pfam" id="PF00762">
    <property type="entry name" value="Ferrochelatase"/>
    <property type="match status" value="1"/>
</dbReference>
<name>A0A2G4YX58_9PROT</name>
<comment type="function">
    <text evidence="9 10">Catalyzes the ferrous insertion into protoporphyrin IX.</text>
</comment>
<keyword evidence="7 9" id="KW-0627">Porphyrin biosynthesis</keyword>
<dbReference type="PANTHER" id="PTHR11108:SF1">
    <property type="entry name" value="FERROCHELATASE, MITOCHONDRIAL"/>
    <property type="match status" value="1"/>
</dbReference>
<dbReference type="InterPro" id="IPR033659">
    <property type="entry name" value="Ferrochelatase_N"/>
</dbReference>
<evidence type="ECO:0000256" key="3">
    <source>
        <dbReference type="ARBA" id="ARBA00022723"/>
    </source>
</evidence>
<protein>
    <recommendedName>
        <fullName evidence="9 10">Ferrochelatase</fullName>
        <ecNumber evidence="9 10">4.98.1.1</ecNumber>
    </recommendedName>
    <alternativeName>
        <fullName evidence="9">Heme synthase</fullName>
    </alternativeName>
    <alternativeName>
        <fullName evidence="9">Protoheme ferro-lyase</fullName>
    </alternativeName>
</protein>
<sequence length="352" mass="40158">MAFKGQTDYSHKGPRPKTGVLITNLGTPDAPRPAALRCYLKEFLSDPRVVEVPRLIWWFILNLVILPLRSRASAKNYAEVWTEEGSPLLDITQHQAAALQKKMDHVYGKDQIVVACAMRYGNPSIKDVLTDFTAHNVRNIIALPLYPQYCAATNGSTFDAFAKELSQYRWVPEFKFISGYHLHDAYLKAVTWSIQDYIDQNGEPDLILFSYHGIPQRYLEKGDPYYCFCQQTTRLVHARLGLAADKIMTSFQSRFGREAWLSPYTDDTLKSLPAQNIKHVAVICPGFSADCLETIDEIEVENRAYFMEAGGERYDYIPCLNDQPDHIDMMHDLVKDNLPFQFDSPDSQNNKA</sequence>
<accession>A0A2G4YX58</accession>
<evidence type="ECO:0000256" key="6">
    <source>
        <dbReference type="ARBA" id="ARBA00023239"/>
    </source>
</evidence>
<dbReference type="InterPro" id="IPR033644">
    <property type="entry name" value="Ferrochelatase_C"/>
</dbReference>
<dbReference type="GO" id="GO:0046872">
    <property type="term" value="F:metal ion binding"/>
    <property type="evidence" value="ECO:0007669"/>
    <property type="project" value="UniProtKB-KW"/>
</dbReference>
<keyword evidence="3 9" id="KW-0479">Metal-binding</keyword>
<evidence type="ECO:0000256" key="9">
    <source>
        <dbReference type="HAMAP-Rule" id="MF_00323"/>
    </source>
</evidence>
<dbReference type="OrthoDB" id="9809741at2"/>
<dbReference type="UniPathway" id="UPA00252">
    <property type="reaction ID" value="UER00325"/>
</dbReference>
<keyword evidence="6 9" id="KW-0456">Lyase</keyword>
<evidence type="ECO:0000256" key="4">
    <source>
        <dbReference type="ARBA" id="ARBA00023004"/>
    </source>
</evidence>
<dbReference type="PROSITE" id="PS00534">
    <property type="entry name" value="FERROCHELATASE"/>
    <property type="match status" value="1"/>
</dbReference>
<evidence type="ECO:0000256" key="8">
    <source>
        <dbReference type="ARBA" id="ARBA00024536"/>
    </source>
</evidence>
<dbReference type="HAMAP" id="MF_00323">
    <property type="entry name" value="Ferrochelatase"/>
    <property type="match status" value="1"/>
</dbReference>
<dbReference type="SUPFAM" id="SSF53800">
    <property type="entry name" value="Chelatase"/>
    <property type="match status" value="1"/>
</dbReference>
<dbReference type="GO" id="GO:0006783">
    <property type="term" value="P:heme biosynthetic process"/>
    <property type="evidence" value="ECO:0007669"/>
    <property type="project" value="UniProtKB-UniRule"/>
</dbReference>
<dbReference type="GO" id="GO:0005737">
    <property type="term" value="C:cytoplasm"/>
    <property type="evidence" value="ECO:0007669"/>
    <property type="project" value="UniProtKB-SubCell"/>
</dbReference>
<dbReference type="PANTHER" id="PTHR11108">
    <property type="entry name" value="FERROCHELATASE"/>
    <property type="match status" value="1"/>
</dbReference>
<keyword evidence="5 9" id="KW-0350">Heme biosynthesis</keyword>
<dbReference type="EMBL" id="PDEM01000009">
    <property type="protein sequence ID" value="PHZ86026.1"/>
    <property type="molecule type" value="Genomic_DNA"/>
</dbReference>
<dbReference type="InterPro" id="IPR019772">
    <property type="entry name" value="Ferrochelatase_AS"/>
</dbReference>